<dbReference type="STRING" id="56484.A0A1Y2FLH8"/>
<evidence type="ECO:0000259" key="1">
    <source>
        <dbReference type="Pfam" id="PF13417"/>
    </source>
</evidence>
<comment type="caution">
    <text evidence="3">The sequence shown here is derived from an EMBL/GenBank/DDBJ whole genome shotgun (WGS) entry which is preliminary data.</text>
</comment>
<dbReference type="InterPro" id="IPR036282">
    <property type="entry name" value="Glutathione-S-Trfase_C_sf"/>
</dbReference>
<dbReference type="Proteomes" id="UP000193685">
    <property type="component" value="Unassembled WGS sequence"/>
</dbReference>
<accession>A0A1Y2FLH8</accession>
<dbReference type="RefSeq" id="XP_040726606.1">
    <property type="nucleotide sequence ID" value="XM_040871026.1"/>
</dbReference>
<feature type="domain" description="Glutathione S-transferase UstS-like C-terminal" evidence="2">
    <location>
        <begin position="122"/>
        <end position="231"/>
    </location>
</feature>
<gene>
    <name evidence="3" type="ORF">BCR37DRAFT_391586</name>
</gene>
<dbReference type="Gene3D" id="3.40.30.10">
    <property type="entry name" value="Glutaredoxin"/>
    <property type="match status" value="1"/>
</dbReference>
<organism evidence="3 4">
    <name type="scientific">Protomyces lactucae-debilis</name>
    <dbReference type="NCBI Taxonomy" id="2754530"/>
    <lineage>
        <taxon>Eukaryota</taxon>
        <taxon>Fungi</taxon>
        <taxon>Dikarya</taxon>
        <taxon>Ascomycota</taxon>
        <taxon>Taphrinomycotina</taxon>
        <taxon>Taphrinomycetes</taxon>
        <taxon>Taphrinales</taxon>
        <taxon>Protomycetaceae</taxon>
        <taxon>Protomyces</taxon>
    </lineage>
</organism>
<evidence type="ECO:0000259" key="2">
    <source>
        <dbReference type="Pfam" id="PF22041"/>
    </source>
</evidence>
<evidence type="ECO:0000313" key="3">
    <source>
        <dbReference type="EMBL" id="ORY84823.1"/>
    </source>
</evidence>
<keyword evidence="4" id="KW-1185">Reference proteome</keyword>
<dbReference type="InterPro" id="IPR004045">
    <property type="entry name" value="Glutathione_S-Trfase_N"/>
</dbReference>
<reference evidence="3 4" key="1">
    <citation type="submission" date="2016-07" db="EMBL/GenBank/DDBJ databases">
        <title>Pervasive Adenine N6-methylation of Active Genes in Fungi.</title>
        <authorList>
            <consortium name="DOE Joint Genome Institute"/>
            <person name="Mondo S.J."/>
            <person name="Dannebaum R.O."/>
            <person name="Kuo R.C."/>
            <person name="Labutti K."/>
            <person name="Haridas S."/>
            <person name="Kuo A."/>
            <person name="Salamov A."/>
            <person name="Ahrendt S.R."/>
            <person name="Lipzen A."/>
            <person name="Sullivan W."/>
            <person name="Andreopoulos W.B."/>
            <person name="Clum A."/>
            <person name="Lindquist E."/>
            <person name="Daum C."/>
            <person name="Ramamoorthy G.K."/>
            <person name="Gryganskyi A."/>
            <person name="Culley D."/>
            <person name="Magnuson J.K."/>
            <person name="James T.Y."/>
            <person name="O'Malley M.A."/>
            <person name="Stajich J.E."/>
            <person name="Spatafora J.W."/>
            <person name="Visel A."/>
            <person name="Grigoriev I.V."/>
        </authorList>
    </citation>
    <scope>NUCLEOTIDE SEQUENCE [LARGE SCALE GENOMIC DNA]</scope>
    <source>
        <strain evidence="3 4">12-1054</strain>
    </source>
</reference>
<dbReference type="InterPro" id="IPR036249">
    <property type="entry name" value="Thioredoxin-like_sf"/>
</dbReference>
<dbReference type="InterPro" id="IPR054416">
    <property type="entry name" value="GST_UstS-like_C"/>
</dbReference>
<dbReference type="SUPFAM" id="SSF47616">
    <property type="entry name" value="GST C-terminal domain-like"/>
    <property type="match status" value="1"/>
</dbReference>
<sequence>MPETATMTYYLYDINNVAGKDGKAICWSPNTYKPRPIFQVKGLDYETRWISYPDIKPQIGHHGQADAETPICPILLDTSTASGESEGTWVPESFEIAQYLEEKHPEPTIFPGGKDVHKRLLDYCAKEVLPHALKWMLDKIPPKLDERGGRYFSETRCKRFNVESLSDISKNRDAHLVGLRAGLTPLFHAIRQSGKFLTGEDFGYADIVLLGICQWVETIVPDELDMFLNIDDSGNFKAWRELCRPFEGKMD</sequence>
<protein>
    <submittedName>
        <fullName evidence="3">Uncharacterized protein</fullName>
    </submittedName>
</protein>
<dbReference type="Gene3D" id="1.20.1050.10">
    <property type="match status" value="1"/>
</dbReference>
<evidence type="ECO:0000313" key="4">
    <source>
        <dbReference type="Proteomes" id="UP000193685"/>
    </source>
</evidence>
<dbReference type="Pfam" id="PF13417">
    <property type="entry name" value="GST_N_3"/>
    <property type="match status" value="1"/>
</dbReference>
<dbReference type="OrthoDB" id="4951845at2759"/>
<dbReference type="OMA" id="PYHTEWV"/>
<dbReference type="AlphaFoldDB" id="A0A1Y2FLH8"/>
<dbReference type="SUPFAM" id="SSF52833">
    <property type="entry name" value="Thioredoxin-like"/>
    <property type="match status" value="1"/>
</dbReference>
<dbReference type="Pfam" id="PF22041">
    <property type="entry name" value="GST_C_7"/>
    <property type="match status" value="1"/>
</dbReference>
<dbReference type="EMBL" id="MCFI01000005">
    <property type="protein sequence ID" value="ORY84823.1"/>
    <property type="molecule type" value="Genomic_DNA"/>
</dbReference>
<proteinExistence type="predicted"/>
<name>A0A1Y2FLH8_PROLT</name>
<dbReference type="GeneID" id="63787625"/>
<feature type="domain" description="GST N-terminal" evidence="1">
    <location>
        <begin position="27"/>
        <end position="107"/>
    </location>
</feature>